<sequence>KLASCLGIHRQTLRTRLKENGIDYRFCPITNEDLDKLTKRFKETNPASGLGYVMGYLQQKGYRLQRQ</sequence>
<feature type="non-terminal residue" evidence="1">
    <location>
        <position position="1"/>
    </location>
</feature>
<keyword evidence="2" id="KW-1185">Reference proteome</keyword>
<dbReference type="Proteomes" id="UP001163835">
    <property type="component" value="Unassembled WGS sequence"/>
</dbReference>
<organism evidence="1 2">
    <name type="scientific">Lentinula aff. lateritia</name>
    <dbReference type="NCBI Taxonomy" id="2804960"/>
    <lineage>
        <taxon>Eukaryota</taxon>
        <taxon>Fungi</taxon>
        <taxon>Dikarya</taxon>
        <taxon>Basidiomycota</taxon>
        <taxon>Agaricomycotina</taxon>
        <taxon>Agaricomycetes</taxon>
        <taxon>Agaricomycetidae</taxon>
        <taxon>Agaricales</taxon>
        <taxon>Marasmiineae</taxon>
        <taxon>Omphalotaceae</taxon>
        <taxon>Lentinula</taxon>
    </lineage>
</organism>
<comment type="caution">
    <text evidence="1">The sequence shown here is derived from an EMBL/GenBank/DDBJ whole genome shotgun (WGS) entry which is preliminary data.</text>
</comment>
<evidence type="ECO:0000313" key="1">
    <source>
        <dbReference type="EMBL" id="KAJ3804865.1"/>
    </source>
</evidence>
<protein>
    <submittedName>
        <fullName evidence="1">Uncharacterized protein</fullName>
    </submittedName>
</protein>
<accession>A0ACC1TJE4</accession>
<proteinExistence type="predicted"/>
<name>A0ACC1TJE4_9AGAR</name>
<dbReference type="EMBL" id="MU795779">
    <property type="protein sequence ID" value="KAJ3804865.1"/>
    <property type="molecule type" value="Genomic_DNA"/>
</dbReference>
<reference evidence="1" key="1">
    <citation type="submission" date="2022-09" db="EMBL/GenBank/DDBJ databases">
        <title>A Global Phylogenomic Analysis of the Shiitake Genus Lentinula.</title>
        <authorList>
            <consortium name="DOE Joint Genome Institute"/>
            <person name="Sierra-Patev S."/>
            <person name="Min B."/>
            <person name="Naranjo-Ortiz M."/>
            <person name="Looney B."/>
            <person name="Konkel Z."/>
            <person name="Slot J.C."/>
            <person name="Sakamoto Y."/>
            <person name="Steenwyk J.L."/>
            <person name="Rokas A."/>
            <person name="Carro J."/>
            <person name="Camarero S."/>
            <person name="Ferreira P."/>
            <person name="Molpeceres G."/>
            <person name="Ruiz-Duenas F.J."/>
            <person name="Serrano A."/>
            <person name="Henrissat B."/>
            <person name="Drula E."/>
            <person name="Hughes K.W."/>
            <person name="Mata J.L."/>
            <person name="Ishikawa N.K."/>
            <person name="Vargas-Isla R."/>
            <person name="Ushijima S."/>
            <person name="Smith C.A."/>
            <person name="Ahrendt S."/>
            <person name="Andreopoulos W."/>
            <person name="He G."/>
            <person name="Labutti K."/>
            <person name="Lipzen A."/>
            <person name="Ng V."/>
            <person name="Riley R."/>
            <person name="Sandor L."/>
            <person name="Barry K."/>
            <person name="Martinez A.T."/>
            <person name="Xiao Y."/>
            <person name="Gibbons J.G."/>
            <person name="Terashima K."/>
            <person name="Grigoriev I.V."/>
            <person name="Hibbett D.S."/>
        </authorList>
    </citation>
    <scope>NUCLEOTIDE SEQUENCE</scope>
    <source>
        <strain evidence="1">TMI1499</strain>
    </source>
</reference>
<evidence type="ECO:0000313" key="2">
    <source>
        <dbReference type="Proteomes" id="UP001163835"/>
    </source>
</evidence>
<gene>
    <name evidence="1" type="ORF">F5876DRAFT_52760</name>
</gene>